<organism evidence="2 3">
    <name type="scientific">Amycolatopsis acidicola</name>
    <dbReference type="NCBI Taxonomy" id="2596893"/>
    <lineage>
        <taxon>Bacteria</taxon>
        <taxon>Bacillati</taxon>
        <taxon>Actinomycetota</taxon>
        <taxon>Actinomycetes</taxon>
        <taxon>Pseudonocardiales</taxon>
        <taxon>Pseudonocardiaceae</taxon>
        <taxon>Amycolatopsis</taxon>
    </lineage>
</organism>
<dbReference type="AlphaFoldDB" id="A0A5N0VDJ3"/>
<name>A0A5N0VDJ3_9PSEU</name>
<comment type="caution">
    <text evidence="2">The sequence shown here is derived from an EMBL/GenBank/DDBJ whole genome shotgun (WGS) entry which is preliminary data.</text>
</comment>
<dbReference type="EMBL" id="VMNW02000007">
    <property type="protein sequence ID" value="KAA9164409.1"/>
    <property type="molecule type" value="Genomic_DNA"/>
</dbReference>
<reference evidence="2" key="1">
    <citation type="submission" date="2019-09" db="EMBL/GenBank/DDBJ databases">
        <authorList>
            <person name="Teo W.F.A."/>
            <person name="Duangmal K."/>
        </authorList>
    </citation>
    <scope>NUCLEOTIDE SEQUENCE [LARGE SCALE GENOMIC DNA]</scope>
    <source>
        <strain evidence="2">K81G1</strain>
    </source>
</reference>
<dbReference type="InterPro" id="IPR037401">
    <property type="entry name" value="SnoaL-like"/>
</dbReference>
<dbReference type="InterPro" id="IPR032710">
    <property type="entry name" value="NTF2-like_dom_sf"/>
</dbReference>
<dbReference type="Pfam" id="PF12680">
    <property type="entry name" value="SnoaL_2"/>
    <property type="match status" value="1"/>
</dbReference>
<accession>A0A5N0VDJ3</accession>
<dbReference type="Gene3D" id="3.10.450.50">
    <property type="match status" value="1"/>
</dbReference>
<sequence>MSNADVITEFFSLYLKDKERFYRLWVDDAPQVVTPYATADVKNCTVTVHSGWEAVKAFWDPIHDEMHGKFDWYIDEIIPGADPDTIVTRSHSDIDVRTGPYWGGKHLCYEGRYVQIFRFRAGKIASFEEYFDTAQLNAVYGG</sequence>
<proteinExistence type="predicted"/>
<dbReference type="OrthoDB" id="3681559at2"/>
<protein>
    <recommendedName>
        <fullName evidence="1">SnoaL-like domain-containing protein</fullName>
    </recommendedName>
</protein>
<evidence type="ECO:0000313" key="2">
    <source>
        <dbReference type="EMBL" id="KAA9164409.1"/>
    </source>
</evidence>
<dbReference type="RefSeq" id="WP_144747059.1">
    <property type="nucleotide sequence ID" value="NZ_VMNW02000007.1"/>
</dbReference>
<dbReference type="SUPFAM" id="SSF54427">
    <property type="entry name" value="NTF2-like"/>
    <property type="match status" value="1"/>
</dbReference>
<evidence type="ECO:0000259" key="1">
    <source>
        <dbReference type="Pfam" id="PF12680"/>
    </source>
</evidence>
<evidence type="ECO:0000313" key="3">
    <source>
        <dbReference type="Proteomes" id="UP000319769"/>
    </source>
</evidence>
<gene>
    <name evidence="2" type="ORF">FPZ12_007390</name>
</gene>
<feature type="domain" description="SnoaL-like" evidence="1">
    <location>
        <begin position="19"/>
        <end position="126"/>
    </location>
</feature>
<keyword evidence="3" id="KW-1185">Reference proteome</keyword>
<dbReference type="Proteomes" id="UP000319769">
    <property type="component" value="Unassembled WGS sequence"/>
</dbReference>